<name>A0ABV7HZ13_9GAMM</name>
<dbReference type="InterPro" id="IPR004869">
    <property type="entry name" value="MMPL_dom"/>
</dbReference>
<keyword evidence="3 6" id="KW-0812">Transmembrane</keyword>
<feature type="transmembrane region" description="Helical" evidence="6">
    <location>
        <begin position="722"/>
        <end position="743"/>
    </location>
</feature>
<dbReference type="PANTHER" id="PTHR33406:SF13">
    <property type="entry name" value="MEMBRANE PROTEIN YDFJ"/>
    <property type="match status" value="1"/>
</dbReference>
<feature type="transmembrane region" description="Helical" evidence="6">
    <location>
        <begin position="690"/>
        <end position="710"/>
    </location>
</feature>
<feature type="transmembrane region" description="Helical" evidence="6">
    <location>
        <begin position="749"/>
        <end position="770"/>
    </location>
</feature>
<dbReference type="PANTHER" id="PTHR33406">
    <property type="entry name" value="MEMBRANE PROTEIN MJ1562-RELATED"/>
    <property type="match status" value="1"/>
</dbReference>
<proteinExistence type="predicted"/>
<organism evidence="8 9">
    <name type="scientific">Gilvimarinus japonicus</name>
    <dbReference type="NCBI Taxonomy" id="1796469"/>
    <lineage>
        <taxon>Bacteria</taxon>
        <taxon>Pseudomonadati</taxon>
        <taxon>Pseudomonadota</taxon>
        <taxon>Gammaproteobacteria</taxon>
        <taxon>Cellvibrionales</taxon>
        <taxon>Cellvibrionaceae</taxon>
        <taxon>Gilvimarinus</taxon>
    </lineage>
</organism>
<accession>A0ABV7HZ13</accession>
<evidence type="ECO:0000313" key="9">
    <source>
        <dbReference type="Proteomes" id="UP001595548"/>
    </source>
</evidence>
<keyword evidence="2" id="KW-1003">Cell membrane</keyword>
<feature type="transmembrane region" description="Helical" evidence="6">
    <location>
        <begin position="370"/>
        <end position="392"/>
    </location>
</feature>
<dbReference type="Proteomes" id="UP001595548">
    <property type="component" value="Unassembled WGS sequence"/>
</dbReference>
<feature type="transmembrane region" description="Helical" evidence="6">
    <location>
        <begin position="662"/>
        <end position="684"/>
    </location>
</feature>
<feature type="domain" description="Membrane transport protein MMPL" evidence="7">
    <location>
        <begin position="159"/>
        <end position="400"/>
    </location>
</feature>
<dbReference type="InterPro" id="IPR050545">
    <property type="entry name" value="Mycobact_MmpL"/>
</dbReference>
<evidence type="ECO:0000256" key="4">
    <source>
        <dbReference type="ARBA" id="ARBA00022989"/>
    </source>
</evidence>
<feature type="transmembrane region" description="Helical" evidence="6">
    <location>
        <begin position="249"/>
        <end position="268"/>
    </location>
</feature>
<feature type="transmembrane region" description="Helical" evidence="6">
    <location>
        <begin position="302"/>
        <end position="324"/>
    </location>
</feature>
<keyword evidence="9" id="KW-1185">Reference proteome</keyword>
<evidence type="ECO:0000256" key="6">
    <source>
        <dbReference type="SAM" id="Phobius"/>
    </source>
</evidence>
<dbReference type="Gene3D" id="1.20.1640.10">
    <property type="entry name" value="Multidrug efflux transporter AcrB transmembrane domain"/>
    <property type="match status" value="2"/>
</dbReference>
<evidence type="ECO:0000256" key="1">
    <source>
        <dbReference type="ARBA" id="ARBA00004651"/>
    </source>
</evidence>
<evidence type="ECO:0000256" key="3">
    <source>
        <dbReference type="ARBA" id="ARBA00022692"/>
    </source>
</evidence>
<keyword evidence="4 6" id="KW-1133">Transmembrane helix</keyword>
<comment type="subcellular location">
    <subcellularLocation>
        <location evidence="1">Cell membrane</location>
        <topology evidence="1">Multi-pass membrane protein</topology>
    </subcellularLocation>
</comment>
<keyword evidence="5 6" id="KW-0472">Membrane</keyword>
<dbReference type="SUPFAM" id="SSF82866">
    <property type="entry name" value="Multidrug efflux transporter AcrB transmembrane domain"/>
    <property type="match status" value="2"/>
</dbReference>
<feature type="transmembrane region" description="Helical" evidence="6">
    <location>
        <begin position="345"/>
        <end position="364"/>
    </location>
</feature>
<dbReference type="EMBL" id="JBHRTL010000031">
    <property type="protein sequence ID" value="MFC3156672.1"/>
    <property type="molecule type" value="Genomic_DNA"/>
</dbReference>
<protein>
    <submittedName>
        <fullName evidence="8">MMPL family transporter</fullName>
    </submittedName>
</protein>
<dbReference type="RefSeq" id="WP_382418011.1">
    <property type="nucleotide sequence ID" value="NZ_AP031500.1"/>
</dbReference>
<feature type="transmembrane region" description="Helical" evidence="6">
    <location>
        <begin position="635"/>
        <end position="655"/>
    </location>
</feature>
<reference evidence="9" key="1">
    <citation type="journal article" date="2019" name="Int. J. Syst. Evol. Microbiol.">
        <title>The Global Catalogue of Microorganisms (GCM) 10K type strain sequencing project: providing services to taxonomists for standard genome sequencing and annotation.</title>
        <authorList>
            <consortium name="The Broad Institute Genomics Platform"/>
            <consortium name="The Broad Institute Genome Sequencing Center for Infectious Disease"/>
            <person name="Wu L."/>
            <person name="Ma J."/>
        </authorList>
    </citation>
    <scope>NUCLEOTIDE SEQUENCE [LARGE SCALE GENOMIC DNA]</scope>
    <source>
        <strain evidence="9">KCTC 52141</strain>
    </source>
</reference>
<dbReference type="Pfam" id="PF03176">
    <property type="entry name" value="MMPL"/>
    <property type="match status" value="1"/>
</dbReference>
<feature type="transmembrane region" description="Helical" evidence="6">
    <location>
        <begin position="423"/>
        <end position="442"/>
    </location>
</feature>
<gene>
    <name evidence="8" type="ORF">ACFOEB_15785</name>
</gene>
<evidence type="ECO:0000256" key="2">
    <source>
        <dbReference type="ARBA" id="ARBA00022475"/>
    </source>
</evidence>
<evidence type="ECO:0000259" key="7">
    <source>
        <dbReference type="Pfam" id="PF03176"/>
    </source>
</evidence>
<comment type="caution">
    <text evidence="8">The sequence shown here is derived from an EMBL/GenBank/DDBJ whole genome shotgun (WGS) entry which is preliminary data.</text>
</comment>
<evidence type="ECO:0000256" key="5">
    <source>
        <dbReference type="ARBA" id="ARBA00023136"/>
    </source>
</evidence>
<evidence type="ECO:0000313" key="8">
    <source>
        <dbReference type="EMBL" id="MFC3156672.1"/>
    </source>
</evidence>
<feature type="transmembrane region" description="Helical" evidence="6">
    <location>
        <begin position="275"/>
        <end position="296"/>
    </location>
</feature>
<sequence>MNSLSLARRLSGFWLLVMLALMVWQLPKLALNSNILALFPDADSRSAEARVEQAFSARFERRVVLLFGADDEVLARKTLPFLTETLRQCDCFEVAAADSQVGLLDQFYRGHNASLLTKAWRDKLSNLTPNQLVDQAQRRLLTRPGGMSAQSLINDPLGSLSDFSRATAPSTNIRLDQAGNAYISLDERRYYVLPLELNGSPFNVALQNRAREALARAASRWADLPGADVLKTGALFYTLAGTDQARQEISTVGAGSLLGIILLLLLVFRSPALLLLAFVPLITGVLAGLAVSALVFGAVHVMALVFGAALVGVAIDYSLHYFAARMATGRQWVASEGSRRLLPPLVLGLATSVVGYLSFMAAGFPGFSQIAVLSSAGLVTALATVLFCYPSLLAKAPKRAMPTYLQRLVRGLSRAHEYILQPLARPGWLLLVLLLLIGWLSLAPTSDSIRQMQRPDPALVQMETRVRESLGAGAALQYVLLQAPSDTVLMHRLEKAAERLQTLQEGSVLDGFDALTRVLPSPRQQQENRALWQSAVVDAGVLEELAQRLQLTDSAYQQMLDASATSNTITLKALQPVLMGRPDLPLYFVEEGLHYSAISLTAPRELDTIKQALAGVDGITLVDPVARTDRLLQHYRHSATGLLLLAYGVIALLLARRYGAPGALMVILPPALASAVSLALISALGQALNVFNMMALLLVLGIGIDYTLFLREAHSEQLGTRLAIGLSTLTTVLSFGLLALSATAAIHSFGLTVLIGILLAYFLAPLVVLARTTTKA</sequence>